<keyword evidence="2" id="KW-1133">Transmembrane helix</keyword>
<keyword evidence="2" id="KW-0812">Transmembrane</keyword>
<sequence>MMDIKKDQQMEEDTFCPSSSTETFLEEYINEGAMRMPEQRHDALQTREEVERKWQCCKDTVAVRLLLGLLEAAVLVGLAACFNVLWWLLSGCASKGCFSAFHIFTILMLEALLMIVLALVHKCKNKRSRQQENDYDQDNSGARDDEIPQQEEDEHSIQCNKKEEGPEESSSGGWCSSTISRLRDFFAYLKFLRPNTWQWVAVVVLALIGSQIVLIFWLPTAVIVSDAHGNLPGGSSISCWEPNSQTLLHHNQNNNISQSAQSYNPHQSWHNNNNDDGEEESEWYDNCNFTNAMLWAQEIYGDCIDFTKIKIVYGGMPRYFGRMNGRNGYAMCIDNTMFFTYCPSRNLLLHELAHAWQFQNNVYYYGRQGPANFLGWLHGQFGGDIRAFYRYEEAMQSGYYGSKNKLPYQDVFNAENMASLIADGILEKWTGFELSEPHQYYLNQMLGDCLPE</sequence>
<accession>A0A7R9ZF13</accession>
<feature type="region of interest" description="Disordered" evidence="1">
    <location>
        <begin position="261"/>
        <end position="281"/>
    </location>
</feature>
<name>A0A7R9ZF13_9STRA</name>
<dbReference type="EMBL" id="HBED01038137">
    <property type="protein sequence ID" value="CAD8320806.1"/>
    <property type="molecule type" value="Transcribed_RNA"/>
</dbReference>
<proteinExistence type="predicted"/>
<feature type="transmembrane region" description="Helical" evidence="2">
    <location>
        <begin position="61"/>
        <end position="88"/>
    </location>
</feature>
<feature type="transmembrane region" description="Helical" evidence="2">
    <location>
        <begin position="199"/>
        <end position="218"/>
    </location>
</feature>
<evidence type="ECO:0000256" key="2">
    <source>
        <dbReference type="SAM" id="Phobius"/>
    </source>
</evidence>
<feature type="region of interest" description="Disordered" evidence="1">
    <location>
        <begin position="130"/>
        <end position="175"/>
    </location>
</feature>
<evidence type="ECO:0000256" key="1">
    <source>
        <dbReference type="SAM" id="MobiDB-lite"/>
    </source>
</evidence>
<dbReference type="AlphaFoldDB" id="A0A7R9ZF13"/>
<organism evidence="3">
    <name type="scientific">Pseudictyota dubia</name>
    <dbReference type="NCBI Taxonomy" id="2749911"/>
    <lineage>
        <taxon>Eukaryota</taxon>
        <taxon>Sar</taxon>
        <taxon>Stramenopiles</taxon>
        <taxon>Ochrophyta</taxon>
        <taxon>Bacillariophyta</taxon>
        <taxon>Mediophyceae</taxon>
        <taxon>Biddulphiophycidae</taxon>
        <taxon>Eupodiscales</taxon>
        <taxon>Odontellaceae</taxon>
        <taxon>Pseudictyota</taxon>
    </lineage>
</organism>
<keyword evidence="2" id="KW-0472">Membrane</keyword>
<evidence type="ECO:0000313" key="3">
    <source>
        <dbReference type="EMBL" id="CAD8320806.1"/>
    </source>
</evidence>
<protein>
    <submittedName>
        <fullName evidence="3">Uncharacterized protein</fullName>
    </submittedName>
</protein>
<reference evidence="3" key="1">
    <citation type="submission" date="2021-01" db="EMBL/GenBank/DDBJ databases">
        <authorList>
            <person name="Corre E."/>
            <person name="Pelletier E."/>
            <person name="Niang G."/>
            <person name="Scheremetjew M."/>
            <person name="Finn R."/>
            <person name="Kale V."/>
            <person name="Holt S."/>
            <person name="Cochrane G."/>
            <person name="Meng A."/>
            <person name="Brown T."/>
            <person name="Cohen L."/>
        </authorList>
    </citation>
    <scope>NUCLEOTIDE SEQUENCE</scope>
    <source>
        <strain evidence="3">CCMP147</strain>
    </source>
</reference>
<feature type="transmembrane region" description="Helical" evidence="2">
    <location>
        <begin position="100"/>
        <end position="120"/>
    </location>
</feature>
<gene>
    <name evidence="3" type="ORF">TDUB1175_LOCUS19222</name>
</gene>